<accession>A0ABW5R9N6</accession>
<sequence>MKLSSRIFWGLLLIGMGVAFFLDQIGYWHINIGMLFADFWPVILIYYCTIGLLSRQDGANMLWSLLGLAFGIYFLGHNLGYIHMEFSQIYPLILPVVLIVVGLSIMLSPKKNWSHWKEDQRYEQNHARSEWTRSKDEMKEQWRMAREELRNEKTLTDEELKAELRKKMEDLEREEQRLARGETTATDVGSMREGNHARYDSDARMEDDHEYGYMDEEHYGGYGGRPDKRKPVNHNQFIGDFTLGHQFYRLEPMNISHFVGDTVIDLTKADIAYGETKITVSAFIGDVKIFVPEDTDLELNVHFSSFLGDMKVFDRKDSGLMKNMSYQSPAYAEAPKKIRISASMFIGDIKIRQVG</sequence>
<evidence type="ECO:0000313" key="5">
    <source>
        <dbReference type="EMBL" id="MFD2671340.1"/>
    </source>
</evidence>
<feature type="region of interest" description="Disordered" evidence="1">
    <location>
        <begin position="175"/>
        <end position="194"/>
    </location>
</feature>
<evidence type="ECO:0000259" key="3">
    <source>
        <dbReference type="Pfam" id="PF09922"/>
    </source>
</evidence>
<dbReference type="InterPro" id="IPR024425">
    <property type="entry name" value="LiaF-like_C"/>
</dbReference>
<evidence type="ECO:0000256" key="2">
    <source>
        <dbReference type="SAM" id="Phobius"/>
    </source>
</evidence>
<dbReference type="Pfam" id="PF22570">
    <property type="entry name" value="LiaF-TM"/>
    <property type="match status" value="1"/>
</dbReference>
<keyword evidence="2" id="KW-0472">Membrane</keyword>
<dbReference type="Pfam" id="PF09922">
    <property type="entry name" value="LiaF-like_C"/>
    <property type="match status" value="1"/>
</dbReference>
<dbReference type="Proteomes" id="UP001597497">
    <property type="component" value="Unassembled WGS sequence"/>
</dbReference>
<evidence type="ECO:0000256" key="1">
    <source>
        <dbReference type="SAM" id="MobiDB-lite"/>
    </source>
</evidence>
<reference evidence="6" key="1">
    <citation type="journal article" date="2019" name="Int. J. Syst. Evol. Microbiol.">
        <title>The Global Catalogue of Microorganisms (GCM) 10K type strain sequencing project: providing services to taxonomists for standard genome sequencing and annotation.</title>
        <authorList>
            <consortium name="The Broad Institute Genomics Platform"/>
            <consortium name="The Broad Institute Genome Sequencing Center for Infectious Disease"/>
            <person name="Wu L."/>
            <person name="Ma J."/>
        </authorList>
    </citation>
    <scope>NUCLEOTIDE SEQUENCE [LARGE SCALE GENOMIC DNA]</scope>
    <source>
        <strain evidence="6">KCTC 33676</strain>
    </source>
</reference>
<dbReference type="InterPro" id="IPR047793">
    <property type="entry name" value="LiaF_C"/>
</dbReference>
<name>A0ABW5R9N6_9BACL</name>
<dbReference type="RefSeq" id="WP_379928795.1">
    <property type="nucleotide sequence ID" value="NZ_JBHUMM010000010.1"/>
</dbReference>
<comment type="caution">
    <text evidence="5">The sequence shown here is derived from an EMBL/GenBank/DDBJ whole genome shotgun (WGS) entry which is preliminary data.</text>
</comment>
<dbReference type="InterPro" id="IPR054331">
    <property type="entry name" value="LiaF_TM"/>
</dbReference>
<feature type="transmembrane region" description="Helical" evidence="2">
    <location>
        <begin position="7"/>
        <end position="28"/>
    </location>
</feature>
<feature type="transmembrane region" description="Helical" evidence="2">
    <location>
        <begin position="88"/>
        <end position="107"/>
    </location>
</feature>
<dbReference type="NCBIfam" id="NF040535">
    <property type="entry name" value="LiaF_C_term"/>
    <property type="match status" value="1"/>
</dbReference>
<feature type="transmembrane region" description="Helical" evidence="2">
    <location>
        <begin position="61"/>
        <end position="82"/>
    </location>
</feature>
<feature type="transmembrane region" description="Helical" evidence="2">
    <location>
        <begin position="34"/>
        <end position="54"/>
    </location>
</feature>
<keyword evidence="6" id="KW-1185">Reference proteome</keyword>
<feature type="domain" description="Cell wall-active antibiotics response LiaF-like C-terminal" evidence="3">
    <location>
        <begin position="237"/>
        <end position="351"/>
    </location>
</feature>
<feature type="domain" description="LiaF transmembrane" evidence="4">
    <location>
        <begin position="8"/>
        <end position="113"/>
    </location>
</feature>
<protein>
    <submittedName>
        <fullName evidence="5">Cell wall-active antibiotics response protein LiaF</fullName>
    </submittedName>
</protein>
<organism evidence="5 6">
    <name type="scientific">Marinicrinis sediminis</name>
    <dbReference type="NCBI Taxonomy" id="1652465"/>
    <lineage>
        <taxon>Bacteria</taxon>
        <taxon>Bacillati</taxon>
        <taxon>Bacillota</taxon>
        <taxon>Bacilli</taxon>
        <taxon>Bacillales</taxon>
        <taxon>Paenibacillaceae</taxon>
    </lineage>
</organism>
<evidence type="ECO:0000259" key="4">
    <source>
        <dbReference type="Pfam" id="PF22570"/>
    </source>
</evidence>
<keyword evidence="2" id="KW-1133">Transmembrane helix</keyword>
<evidence type="ECO:0000313" key="6">
    <source>
        <dbReference type="Proteomes" id="UP001597497"/>
    </source>
</evidence>
<gene>
    <name evidence="5" type="primary">liaF</name>
    <name evidence="5" type="ORF">ACFSUC_06945</name>
</gene>
<proteinExistence type="predicted"/>
<dbReference type="EMBL" id="JBHUMM010000010">
    <property type="protein sequence ID" value="MFD2671340.1"/>
    <property type="molecule type" value="Genomic_DNA"/>
</dbReference>
<keyword evidence="2" id="KW-0812">Transmembrane</keyword>